<protein>
    <recommendedName>
        <fullName evidence="3">Transcriptional regulator</fullName>
    </recommendedName>
</protein>
<dbReference type="Proteomes" id="UP001230035">
    <property type="component" value="Unassembled WGS sequence"/>
</dbReference>
<comment type="caution">
    <text evidence="1">The sequence shown here is derived from an EMBL/GenBank/DDBJ whole genome shotgun (WGS) entry which is preliminary data.</text>
</comment>
<dbReference type="RefSeq" id="WP_283238043.1">
    <property type="nucleotide sequence ID" value="NZ_JASGBP010000001.1"/>
</dbReference>
<organism evidence="1 2">
    <name type="scientific">Flavobacterium sedimenticola</name>
    <dbReference type="NCBI Taxonomy" id="3043286"/>
    <lineage>
        <taxon>Bacteria</taxon>
        <taxon>Pseudomonadati</taxon>
        <taxon>Bacteroidota</taxon>
        <taxon>Flavobacteriia</taxon>
        <taxon>Flavobacteriales</taxon>
        <taxon>Flavobacteriaceae</taxon>
        <taxon>Flavobacterium</taxon>
    </lineage>
</organism>
<evidence type="ECO:0000313" key="1">
    <source>
        <dbReference type="EMBL" id="MDI9256364.1"/>
    </source>
</evidence>
<name>A0ABT6XMQ6_9FLAO</name>
<keyword evidence="2" id="KW-1185">Reference proteome</keyword>
<evidence type="ECO:0000313" key="2">
    <source>
        <dbReference type="Proteomes" id="UP001230035"/>
    </source>
</evidence>
<proteinExistence type="predicted"/>
<sequence>MKEVNEKVFLFIQALKAMGRIEFESDFCNAIDMKRQNLNNIKHNNKYFATKHIYKICKVYDANANYFFGSEENMFRKLKNKAKA</sequence>
<evidence type="ECO:0008006" key="3">
    <source>
        <dbReference type="Google" id="ProtNLM"/>
    </source>
</evidence>
<gene>
    <name evidence="1" type="ORF">QHT84_02935</name>
</gene>
<reference evidence="1 2" key="1">
    <citation type="submission" date="2023-05" db="EMBL/GenBank/DDBJ databases">
        <title>Flavobacterium sedimenti sp. nov., isolated from the sediment.</title>
        <authorList>
            <person name="Wu N."/>
        </authorList>
    </citation>
    <scope>NUCLEOTIDE SEQUENCE [LARGE SCALE GENOMIC DNA]</scope>
    <source>
        <strain evidence="1 2">YZ-48</strain>
    </source>
</reference>
<accession>A0ABT6XMQ6</accession>
<dbReference type="EMBL" id="JASGBP010000001">
    <property type="protein sequence ID" value="MDI9256364.1"/>
    <property type="molecule type" value="Genomic_DNA"/>
</dbReference>